<comment type="caution">
    <text evidence="2">The sequence shown here is derived from an EMBL/GenBank/DDBJ whole genome shotgun (WGS) entry which is preliminary data.</text>
</comment>
<organism evidence="2 3">
    <name type="scientific">Streptomyces pimonensis</name>
    <dbReference type="NCBI Taxonomy" id="2860288"/>
    <lineage>
        <taxon>Bacteria</taxon>
        <taxon>Bacillati</taxon>
        <taxon>Actinomycetota</taxon>
        <taxon>Actinomycetes</taxon>
        <taxon>Kitasatosporales</taxon>
        <taxon>Streptomycetaceae</taxon>
        <taxon>Streptomyces</taxon>
    </lineage>
</organism>
<evidence type="ECO:0000259" key="1">
    <source>
        <dbReference type="Pfam" id="PF01610"/>
    </source>
</evidence>
<dbReference type="InterPro" id="IPR002560">
    <property type="entry name" value="Transposase_DDE"/>
</dbReference>
<evidence type="ECO:0000313" key="2">
    <source>
        <dbReference type="EMBL" id="MEZ3181203.1"/>
    </source>
</evidence>
<proteinExistence type="predicted"/>
<keyword evidence="3" id="KW-1185">Reference proteome</keyword>
<dbReference type="RefSeq" id="WP_371240615.1">
    <property type="nucleotide sequence ID" value="NZ_JAHWZY010000023.1"/>
</dbReference>
<dbReference type="EMBL" id="JAHWZY010000023">
    <property type="protein sequence ID" value="MEZ3181203.1"/>
    <property type="molecule type" value="Genomic_DNA"/>
</dbReference>
<dbReference type="Pfam" id="PF01610">
    <property type="entry name" value="DDE_Tnp_ISL3"/>
    <property type="match status" value="1"/>
</dbReference>
<dbReference type="Proteomes" id="UP001567537">
    <property type="component" value="Unassembled WGS sequence"/>
</dbReference>
<protein>
    <submittedName>
        <fullName evidence="2">Transposase</fullName>
    </submittedName>
</protein>
<reference evidence="2 3" key="1">
    <citation type="journal article" date="2021" name="Res Sq">
        <title>Streptomyces Pimoensis sp. nov., Isolated From the Taklimakan Desert in Xinjiang, China.</title>
        <authorList>
            <person name="Zhang P."/>
            <person name="Luo X."/>
            <person name="Luo X."/>
            <person name="Liu Z."/>
            <person name="Xia Z."/>
            <person name="Wan C."/>
            <person name="zhang L."/>
        </authorList>
    </citation>
    <scope>NUCLEOTIDE SEQUENCE [LARGE SCALE GENOMIC DNA]</scope>
    <source>
        <strain evidence="2 3">TRM75549</strain>
    </source>
</reference>
<evidence type="ECO:0000313" key="3">
    <source>
        <dbReference type="Proteomes" id="UP001567537"/>
    </source>
</evidence>
<accession>A0ABV4J2Q5</accession>
<feature type="domain" description="Transposase IS204/IS1001/IS1096/IS1165 DDE" evidence="1">
    <location>
        <begin position="4"/>
        <end position="46"/>
    </location>
</feature>
<name>A0ABV4J2Q5_9ACTN</name>
<gene>
    <name evidence="2" type="ORF">KYY02_21695</name>
</gene>
<sequence length="66" mass="7302">MRSAHYDAILHAIVEEPSNGLIESTNTKTRLIIRRGFGFRTADAVIALVMLCLGGNRPVLPRRQLA</sequence>